<dbReference type="Gene3D" id="1.10.10.10">
    <property type="entry name" value="Winged helix-like DNA-binding domain superfamily/Winged helix DNA-binding domain"/>
    <property type="match status" value="1"/>
</dbReference>
<evidence type="ECO:0000256" key="4">
    <source>
        <dbReference type="ARBA" id="ARBA00030094"/>
    </source>
</evidence>
<keyword evidence="2" id="KW-0813">Transport</keyword>
<dbReference type="InterPro" id="IPR036390">
    <property type="entry name" value="WH_DNA-bd_sf"/>
</dbReference>
<evidence type="ECO:0000313" key="6">
    <source>
        <dbReference type="RefSeq" id="XP_033457996.1"/>
    </source>
</evidence>
<evidence type="ECO:0000313" key="5">
    <source>
        <dbReference type="Proteomes" id="UP000504637"/>
    </source>
</evidence>
<dbReference type="Gene3D" id="1.10.10.570">
    <property type="entry name" value="Winged helix' DNA-binding domain. Chain C. Domain 1"/>
    <property type="match status" value="1"/>
</dbReference>
<dbReference type="AlphaFoldDB" id="A0A6J3LYW0"/>
<dbReference type="GeneID" id="54359459"/>
<dbReference type="GO" id="GO:0000814">
    <property type="term" value="C:ESCRT II complex"/>
    <property type="evidence" value="ECO:0007669"/>
    <property type="project" value="InterPro"/>
</dbReference>
<evidence type="ECO:0000256" key="3">
    <source>
        <dbReference type="ARBA" id="ARBA00022927"/>
    </source>
</evidence>
<dbReference type="Pfam" id="PF05871">
    <property type="entry name" value="ESCRT-II"/>
    <property type="match status" value="1"/>
</dbReference>
<accession>A0A6J3LYW0</accession>
<dbReference type="GO" id="GO:0005198">
    <property type="term" value="F:structural molecule activity"/>
    <property type="evidence" value="ECO:0007669"/>
    <property type="project" value="TreeGrafter"/>
</dbReference>
<dbReference type="InterPro" id="IPR014041">
    <property type="entry name" value="ESCRT-II_cplx_Vps25-sub_N"/>
</dbReference>
<dbReference type="PANTHER" id="PTHR13149:SF0">
    <property type="entry name" value="VACUOLAR PROTEIN-SORTING-ASSOCIATED PROTEIN 25"/>
    <property type="match status" value="1"/>
</dbReference>
<dbReference type="PANTHER" id="PTHR13149">
    <property type="entry name" value="VACUOLAR PROTEIN SORTING-ASSOCIATED PROTEIN VPS25"/>
    <property type="match status" value="1"/>
</dbReference>
<dbReference type="InterPro" id="IPR036388">
    <property type="entry name" value="WH-like_DNA-bd_sf"/>
</dbReference>
<proteinExistence type="inferred from homology"/>
<dbReference type="FunFam" id="1.10.10.10:FF:000141">
    <property type="entry name" value="vacuolar protein-sorting-associated protein 25"/>
    <property type="match status" value="1"/>
</dbReference>
<protein>
    <recommendedName>
        <fullName evidence="4">ESCRT-II complex subunit VPS25</fullName>
    </recommendedName>
</protein>
<evidence type="ECO:0000256" key="1">
    <source>
        <dbReference type="ARBA" id="ARBA00009674"/>
    </source>
</evidence>
<keyword evidence="3" id="KW-0653">Protein transport</keyword>
<dbReference type="SUPFAM" id="SSF46785">
    <property type="entry name" value="Winged helix' DNA-binding domain"/>
    <property type="match status" value="2"/>
</dbReference>
<reference evidence="6" key="2">
    <citation type="submission" date="2020-04" db="EMBL/GenBank/DDBJ databases">
        <authorList>
            <consortium name="NCBI Genome Project"/>
        </authorList>
    </citation>
    <scope>NUCLEOTIDE SEQUENCE</scope>
    <source>
        <strain evidence="6">CBS 342.82</strain>
    </source>
</reference>
<dbReference type="InterPro" id="IPR008570">
    <property type="entry name" value="ESCRT-II_cplx_Vps25-sub"/>
</dbReference>
<comment type="similarity">
    <text evidence="1">Belongs to the VPS25 family.</text>
</comment>
<gene>
    <name evidence="6" type="ORF">K489DRAFT_322927</name>
</gene>
<dbReference type="Proteomes" id="UP000504637">
    <property type="component" value="Unplaced"/>
</dbReference>
<reference evidence="6" key="1">
    <citation type="submission" date="2020-01" db="EMBL/GenBank/DDBJ databases">
        <authorList>
            <consortium name="DOE Joint Genome Institute"/>
            <person name="Haridas S."/>
            <person name="Albert R."/>
            <person name="Binder M."/>
            <person name="Bloem J."/>
            <person name="Labutti K."/>
            <person name="Salamov A."/>
            <person name="Andreopoulos B."/>
            <person name="Baker S.E."/>
            <person name="Barry K."/>
            <person name="Bills G."/>
            <person name="Bluhm B.H."/>
            <person name="Cannon C."/>
            <person name="Castanera R."/>
            <person name="Culley D.E."/>
            <person name="Daum C."/>
            <person name="Ezra D."/>
            <person name="Gonzalez J.B."/>
            <person name="Henrissat B."/>
            <person name="Kuo A."/>
            <person name="Liang C."/>
            <person name="Lipzen A."/>
            <person name="Lutzoni F."/>
            <person name="Magnuson J."/>
            <person name="Mondo S."/>
            <person name="Nolan M."/>
            <person name="Ohm R."/>
            <person name="Pangilinan J."/>
            <person name="Park H.-J."/>
            <person name="Ramirez L."/>
            <person name="Alfaro M."/>
            <person name="Sun H."/>
            <person name="Tritt A."/>
            <person name="Yoshinaga Y."/>
            <person name="Zwiers L.-H."/>
            <person name="Turgeon B.G."/>
            <person name="Goodwin S.B."/>
            <person name="Spatafora J.W."/>
            <person name="Crous P.W."/>
            <person name="Grigoriev I.V."/>
        </authorList>
    </citation>
    <scope>NUCLEOTIDE SEQUENCE</scope>
    <source>
        <strain evidence="6">CBS 342.82</strain>
    </source>
</reference>
<organism evidence="6">
    <name type="scientific">Dissoconium aciculare CBS 342.82</name>
    <dbReference type="NCBI Taxonomy" id="1314786"/>
    <lineage>
        <taxon>Eukaryota</taxon>
        <taxon>Fungi</taxon>
        <taxon>Dikarya</taxon>
        <taxon>Ascomycota</taxon>
        <taxon>Pezizomycotina</taxon>
        <taxon>Dothideomycetes</taxon>
        <taxon>Dothideomycetidae</taxon>
        <taxon>Mycosphaerellales</taxon>
        <taxon>Dissoconiaceae</taxon>
        <taxon>Dissoconium</taxon>
    </lineage>
</organism>
<reference evidence="6" key="3">
    <citation type="submission" date="2025-08" db="UniProtKB">
        <authorList>
            <consortium name="RefSeq"/>
        </authorList>
    </citation>
    <scope>IDENTIFICATION</scope>
    <source>
        <strain evidence="6">CBS 342.82</strain>
    </source>
</reference>
<dbReference type="GO" id="GO:0043328">
    <property type="term" value="P:protein transport to vacuole involved in ubiquitin-dependent protein catabolic process via the multivesicular body sorting pathway"/>
    <property type="evidence" value="ECO:0007669"/>
    <property type="project" value="TreeGrafter"/>
</dbReference>
<dbReference type="GO" id="GO:0016236">
    <property type="term" value="P:macroautophagy"/>
    <property type="evidence" value="ECO:0007669"/>
    <property type="project" value="UniProtKB-ARBA"/>
</dbReference>
<evidence type="ECO:0000256" key="2">
    <source>
        <dbReference type="ARBA" id="ARBA00022448"/>
    </source>
</evidence>
<sequence>MSSATPEPSLAGLSLASGNNPGTFTFPRYASFRPFYSIQRNLATREKQFQLWADLITAYCAHHHIFRLDLSSLPPDLFHNPSIDRKLLPGDIRIVLDHLSTPAGGSKIEWISATTRGEVSASCYVYWRTLEDWANALHSWVDATGQKGAVLTIYELREGEAVIGQDWKDMDEGLLRKVLNVLVKRGKAQIFGQEENAGVKFF</sequence>
<dbReference type="RefSeq" id="XP_033457996.1">
    <property type="nucleotide sequence ID" value="XM_033601659.1"/>
</dbReference>
<dbReference type="OrthoDB" id="245150at2759"/>
<keyword evidence="5" id="KW-1185">Reference proteome</keyword>
<dbReference type="GO" id="GO:0042803">
    <property type="term" value="F:protein homodimerization activity"/>
    <property type="evidence" value="ECO:0007669"/>
    <property type="project" value="TreeGrafter"/>
</dbReference>
<name>A0A6J3LYW0_9PEZI</name>